<dbReference type="InterPro" id="IPR005467">
    <property type="entry name" value="His_kinase_dom"/>
</dbReference>
<dbReference type="PATRIC" id="fig|717774.3.peg.1429"/>
<dbReference type="STRING" id="717774.Marme_1378"/>
<keyword evidence="12" id="KW-1185">Reference proteome</keyword>
<dbReference type="EMBL" id="CP002583">
    <property type="protein sequence ID" value="ADZ90651.1"/>
    <property type="molecule type" value="Genomic_DNA"/>
</dbReference>
<dbReference type="CDD" id="cd00082">
    <property type="entry name" value="HisKA"/>
    <property type="match status" value="1"/>
</dbReference>
<keyword evidence="5" id="KW-0808">Transferase</keyword>
<dbReference type="PRINTS" id="PR00344">
    <property type="entry name" value="BCTRLSENSOR"/>
</dbReference>
<dbReference type="SUPFAM" id="SSF158472">
    <property type="entry name" value="HAMP domain-like"/>
    <property type="match status" value="1"/>
</dbReference>
<dbReference type="InterPro" id="IPR004358">
    <property type="entry name" value="Sig_transdc_His_kin-like_C"/>
</dbReference>
<dbReference type="SMART" id="SM00387">
    <property type="entry name" value="HATPase_c"/>
    <property type="match status" value="1"/>
</dbReference>
<evidence type="ECO:0000256" key="1">
    <source>
        <dbReference type="ARBA" id="ARBA00000085"/>
    </source>
</evidence>
<keyword evidence="8" id="KW-0812">Transmembrane</keyword>
<organism evidence="11 12">
    <name type="scientific">Marinomonas mediterranea (strain ATCC 700492 / JCM 21426 / NBRC 103028 / MMB-1)</name>
    <dbReference type="NCBI Taxonomy" id="717774"/>
    <lineage>
        <taxon>Bacteria</taxon>
        <taxon>Pseudomonadati</taxon>
        <taxon>Pseudomonadota</taxon>
        <taxon>Gammaproteobacteria</taxon>
        <taxon>Oceanospirillales</taxon>
        <taxon>Oceanospirillaceae</taxon>
        <taxon>Marinomonas</taxon>
    </lineage>
</organism>
<evidence type="ECO:0000259" key="10">
    <source>
        <dbReference type="PROSITE" id="PS50885"/>
    </source>
</evidence>
<dbReference type="InterPro" id="IPR036890">
    <property type="entry name" value="HATPase_C_sf"/>
</dbReference>
<dbReference type="PROSITE" id="PS50885">
    <property type="entry name" value="HAMP"/>
    <property type="match status" value="1"/>
</dbReference>
<dbReference type="InterPro" id="IPR003594">
    <property type="entry name" value="HATPase_dom"/>
</dbReference>
<reference evidence="11 12" key="1">
    <citation type="journal article" date="2012" name="Stand. Genomic Sci.">
        <title>Complete genome sequence of the melanogenic marine bacterium Marinomonas mediterranea type strain (MMB-1(T)).</title>
        <authorList>
            <person name="Lucas-Elio P."/>
            <person name="Goodwin L."/>
            <person name="Woyke T."/>
            <person name="Pitluck S."/>
            <person name="Nolan M."/>
            <person name="Kyrpides N.C."/>
            <person name="Detter J.C."/>
            <person name="Copeland A."/>
            <person name="Teshima H."/>
            <person name="Bruce D."/>
            <person name="Detter C."/>
            <person name="Tapia R."/>
            <person name="Han S."/>
            <person name="Land M.L."/>
            <person name="Ivanova N."/>
            <person name="Mikhailova N."/>
            <person name="Johnston A.W."/>
            <person name="Sanchez-Amat A."/>
        </authorList>
    </citation>
    <scope>NUCLEOTIDE SEQUENCE [LARGE SCALE GENOMIC DNA]</scope>
    <source>
        <strain evidence="12">ATCC 700492 / JCM 21426 / NBRC 103028 / MMB-1</strain>
    </source>
</reference>
<dbReference type="Gene3D" id="1.10.287.130">
    <property type="match status" value="1"/>
</dbReference>
<dbReference type="PROSITE" id="PS50109">
    <property type="entry name" value="HIS_KIN"/>
    <property type="match status" value="1"/>
</dbReference>
<dbReference type="EC" id="2.7.13.3" evidence="3"/>
<dbReference type="CDD" id="cd06225">
    <property type="entry name" value="HAMP"/>
    <property type="match status" value="1"/>
</dbReference>
<evidence type="ECO:0000313" key="12">
    <source>
        <dbReference type="Proteomes" id="UP000001062"/>
    </source>
</evidence>
<feature type="transmembrane region" description="Helical" evidence="8">
    <location>
        <begin position="7"/>
        <end position="30"/>
    </location>
</feature>
<keyword evidence="4" id="KW-0597">Phosphoprotein</keyword>
<evidence type="ECO:0000256" key="4">
    <source>
        <dbReference type="ARBA" id="ARBA00022553"/>
    </source>
</evidence>
<dbReference type="PANTHER" id="PTHR43065">
    <property type="entry name" value="SENSOR HISTIDINE KINASE"/>
    <property type="match status" value="1"/>
</dbReference>
<dbReference type="InterPro" id="IPR003661">
    <property type="entry name" value="HisK_dim/P_dom"/>
</dbReference>
<dbReference type="Gene3D" id="6.10.340.10">
    <property type="match status" value="1"/>
</dbReference>
<gene>
    <name evidence="11" type="ordered locus">Marme_1378</name>
</gene>
<dbReference type="GO" id="GO:0000155">
    <property type="term" value="F:phosphorelay sensor kinase activity"/>
    <property type="evidence" value="ECO:0007669"/>
    <property type="project" value="InterPro"/>
</dbReference>
<proteinExistence type="predicted"/>
<dbReference type="InterPro" id="IPR036097">
    <property type="entry name" value="HisK_dim/P_sf"/>
</dbReference>
<evidence type="ECO:0000256" key="3">
    <source>
        <dbReference type="ARBA" id="ARBA00012438"/>
    </source>
</evidence>
<comment type="subcellular location">
    <subcellularLocation>
        <location evidence="2">Membrane</location>
    </subcellularLocation>
</comment>
<dbReference type="InterPro" id="IPR003660">
    <property type="entry name" value="HAMP_dom"/>
</dbReference>
<comment type="catalytic activity">
    <reaction evidence="1">
        <text>ATP + protein L-histidine = ADP + protein N-phospho-L-histidine.</text>
        <dbReference type="EC" id="2.7.13.3"/>
    </reaction>
</comment>
<feature type="domain" description="HAMP" evidence="10">
    <location>
        <begin position="174"/>
        <end position="226"/>
    </location>
</feature>
<dbReference type="eggNOG" id="COG4191">
    <property type="taxonomic scope" value="Bacteria"/>
</dbReference>
<name>F2JWH8_MARM1</name>
<keyword evidence="8" id="KW-1133">Transmembrane helix</keyword>
<dbReference type="SUPFAM" id="SSF47384">
    <property type="entry name" value="Homodimeric domain of signal transducing histidine kinase"/>
    <property type="match status" value="1"/>
</dbReference>
<sequence>MSLKLKTILGVAFIEAILLAVLISMTLNYLETTNYEGLYKRATTTATFFSTTTKDAVISYDLASLDAFSSELMKNPDLVYVKVLNPDGQIFAQAGEQKYLERDFIEDIDVSMINDGVFDVRAEISEGGQFFGEIRIGIDTSGLTQAITEARYWSATIAFGEMLLVALFSYILGSYLTNRLSKLREAANDISHDNMDIKLDAKGSDEVAEVAQAFIQMSSRLRQESERRTAYEKELKSLNSTLEMRVERRTAQLRDNIVKLEEMNEALKQTHAQLIQSEKMASIGTLAAGVAHEINNPVGYVMSNVRMLSEYIEFYREAISKIRALDIHASESELIASIESMGSWFDEQDIEFIQSDTLDLVKDTVDGTERIRDIVSGLKEFSHSSPDTVMQFANLNEAIERTLKIAHNELKYKSKVVTKLKDIPVVECNVGQIQQVLLNLVINANHSIEENGLIQIQSGVLGSEVFVSVRDNGCGIPAEMKKKIFDPFFTTKEVGKGTGLGLSIVYGIMKDHKGRIDLESTPGKGTKFTLYFPVQSQL</sequence>
<dbReference type="SMART" id="SM00304">
    <property type="entry name" value="HAMP"/>
    <property type="match status" value="1"/>
</dbReference>
<feature type="domain" description="Histidine kinase" evidence="9">
    <location>
        <begin position="289"/>
        <end position="536"/>
    </location>
</feature>
<evidence type="ECO:0000256" key="2">
    <source>
        <dbReference type="ARBA" id="ARBA00004370"/>
    </source>
</evidence>
<dbReference type="OrthoDB" id="1931120at2"/>
<dbReference type="GO" id="GO:0016020">
    <property type="term" value="C:membrane"/>
    <property type="evidence" value="ECO:0007669"/>
    <property type="project" value="UniProtKB-SubCell"/>
</dbReference>
<protein>
    <recommendedName>
        <fullName evidence="3">histidine kinase</fullName>
        <ecNumber evidence="3">2.7.13.3</ecNumber>
    </recommendedName>
</protein>
<dbReference type="SUPFAM" id="SSF55874">
    <property type="entry name" value="ATPase domain of HSP90 chaperone/DNA topoisomerase II/histidine kinase"/>
    <property type="match status" value="1"/>
</dbReference>
<keyword evidence="8" id="KW-0472">Membrane</keyword>
<accession>F2JWH8</accession>
<feature type="coiled-coil region" evidence="7">
    <location>
        <begin position="221"/>
        <end position="280"/>
    </location>
</feature>
<keyword evidence="7" id="KW-0175">Coiled coil</keyword>
<evidence type="ECO:0000259" key="9">
    <source>
        <dbReference type="PROSITE" id="PS50109"/>
    </source>
</evidence>
<evidence type="ECO:0000256" key="6">
    <source>
        <dbReference type="ARBA" id="ARBA00022777"/>
    </source>
</evidence>
<dbReference type="Pfam" id="PF00672">
    <property type="entry name" value="HAMP"/>
    <property type="match status" value="1"/>
</dbReference>
<dbReference type="PANTHER" id="PTHR43065:SF50">
    <property type="entry name" value="HISTIDINE KINASE"/>
    <property type="match status" value="1"/>
</dbReference>
<dbReference type="AlphaFoldDB" id="F2JWH8"/>
<dbReference type="Proteomes" id="UP000001062">
    <property type="component" value="Chromosome"/>
</dbReference>
<evidence type="ECO:0000313" key="11">
    <source>
        <dbReference type="EMBL" id="ADZ90651.1"/>
    </source>
</evidence>
<keyword evidence="6 11" id="KW-0418">Kinase</keyword>
<dbReference type="Pfam" id="PF02518">
    <property type="entry name" value="HATPase_c"/>
    <property type="match status" value="1"/>
</dbReference>
<evidence type="ECO:0000256" key="7">
    <source>
        <dbReference type="SAM" id="Coils"/>
    </source>
</evidence>
<dbReference type="RefSeq" id="WP_013660556.1">
    <property type="nucleotide sequence ID" value="NC_015276.1"/>
</dbReference>
<evidence type="ECO:0000256" key="8">
    <source>
        <dbReference type="SAM" id="Phobius"/>
    </source>
</evidence>
<evidence type="ECO:0000256" key="5">
    <source>
        <dbReference type="ARBA" id="ARBA00022679"/>
    </source>
</evidence>
<dbReference type="KEGG" id="mme:Marme_1378"/>
<dbReference type="Gene3D" id="3.30.565.10">
    <property type="entry name" value="Histidine kinase-like ATPase, C-terminal domain"/>
    <property type="match status" value="1"/>
</dbReference>
<dbReference type="HOGENOM" id="CLU_032888_0_0_6"/>